<organism evidence="2 3">
    <name type="scientific">Scomber scombrus</name>
    <name type="common">Atlantic mackerel</name>
    <name type="synonym">Scomber vernalis</name>
    <dbReference type="NCBI Taxonomy" id="13677"/>
    <lineage>
        <taxon>Eukaryota</taxon>
        <taxon>Metazoa</taxon>
        <taxon>Chordata</taxon>
        <taxon>Craniata</taxon>
        <taxon>Vertebrata</taxon>
        <taxon>Euteleostomi</taxon>
        <taxon>Actinopterygii</taxon>
        <taxon>Neopterygii</taxon>
        <taxon>Teleostei</taxon>
        <taxon>Neoteleostei</taxon>
        <taxon>Acanthomorphata</taxon>
        <taxon>Pelagiaria</taxon>
        <taxon>Scombriformes</taxon>
        <taxon>Scombridae</taxon>
        <taxon>Scomber</taxon>
    </lineage>
</organism>
<dbReference type="EMBL" id="CAWUFR010000030">
    <property type="protein sequence ID" value="CAK6957680.1"/>
    <property type="molecule type" value="Genomic_DNA"/>
</dbReference>
<comment type="caution">
    <text evidence="2">The sequence shown here is derived from an EMBL/GenBank/DDBJ whole genome shotgun (WGS) entry which is preliminary data.</text>
</comment>
<feature type="chain" id="PRO_5043326255" evidence="1">
    <location>
        <begin position="21"/>
        <end position="78"/>
    </location>
</feature>
<gene>
    <name evidence="2" type="ORF">FSCOSCO3_A003861</name>
</gene>
<sequence>MDKSVLLVLLCLQAFLLTTAFTSADTDAVALVRNDHQPSPDQADEISVQYREQKRQRKRRYLQWRKVRTGTHFETTTN</sequence>
<evidence type="ECO:0000313" key="3">
    <source>
        <dbReference type="Proteomes" id="UP001314229"/>
    </source>
</evidence>
<evidence type="ECO:0000256" key="1">
    <source>
        <dbReference type="SAM" id="SignalP"/>
    </source>
</evidence>
<name>A0AAV1NEN4_SCOSC</name>
<protein>
    <submittedName>
        <fullName evidence="2">Uncharacterized protein LOC125902503 isoform X18</fullName>
    </submittedName>
</protein>
<keyword evidence="1" id="KW-0732">Signal</keyword>
<feature type="signal peptide" evidence="1">
    <location>
        <begin position="1"/>
        <end position="20"/>
    </location>
</feature>
<keyword evidence="3" id="KW-1185">Reference proteome</keyword>
<accession>A0AAV1NEN4</accession>
<proteinExistence type="predicted"/>
<reference evidence="2 3" key="1">
    <citation type="submission" date="2024-01" db="EMBL/GenBank/DDBJ databases">
        <authorList>
            <person name="Alioto T."/>
            <person name="Alioto T."/>
            <person name="Gomez Garrido J."/>
        </authorList>
    </citation>
    <scope>NUCLEOTIDE SEQUENCE [LARGE SCALE GENOMIC DNA]</scope>
</reference>
<evidence type="ECO:0000313" key="2">
    <source>
        <dbReference type="EMBL" id="CAK6957680.1"/>
    </source>
</evidence>
<dbReference type="AlphaFoldDB" id="A0AAV1NEN4"/>
<dbReference type="Proteomes" id="UP001314229">
    <property type="component" value="Unassembled WGS sequence"/>
</dbReference>